<evidence type="ECO:0000313" key="4">
    <source>
        <dbReference type="Proteomes" id="UP000216316"/>
    </source>
</evidence>
<reference evidence="1 4" key="2">
    <citation type="submission" date="2017-05" db="EMBL/GenBank/DDBJ databases">
        <authorList>
            <person name="Lin X.B."/>
            <person name="Stothard P."/>
            <person name="Tasseva G."/>
            <person name="Walter J."/>
        </authorList>
    </citation>
    <scope>NUCLEOTIDE SEQUENCE [LARGE SCALE GENOMIC DNA]</scope>
    <source>
        <strain evidence="1 4">609u</strain>
    </source>
</reference>
<evidence type="ECO:0000313" key="3">
    <source>
        <dbReference type="Proteomes" id="UP000215828"/>
    </source>
</evidence>
<name>A0A256LI09_9LACO</name>
<evidence type="ECO:0000313" key="1">
    <source>
        <dbReference type="EMBL" id="OYR88972.1"/>
    </source>
</evidence>
<dbReference type="EMBL" id="NGNX01000005">
    <property type="protein sequence ID" value="OYR92990.1"/>
    <property type="molecule type" value="Genomic_DNA"/>
</dbReference>
<dbReference type="Proteomes" id="UP000216316">
    <property type="component" value="Unassembled WGS sequence"/>
</dbReference>
<organism evidence="2 3">
    <name type="scientific">Lactobacillus taiwanensis</name>
    <dbReference type="NCBI Taxonomy" id="508451"/>
    <lineage>
        <taxon>Bacteria</taxon>
        <taxon>Bacillati</taxon>
        <taxon>Bacillota</taxon>
        <taxon>Bacilli</taxon>
        <taxon>Lactobacillales</taxon>
        <taxon>Lactobacillaceae</taxon>
        <taxon>Lactobacillus</taxon>
    </lineage>
</organism>
<keyword evidence="4" id="KW-1185">Reference proteome</keyword>
<gene>
    <name evidence="1" type="ORF">CBF53_01300</name>
    <name evidence="2" type="ORF">CBF70_01955</name>
</gene>
<accession>A0A256LI09</accession>
<proteinExistence type="predicted"/>
<dbReference type="AlphaFoldDB" id="A0A256LI09"/>
<evidence type="ECO:0000313" key="2">
    <source>
        <dbReference type="EMBL" id="OYR92990.1"/>
    </source>
</evidence>
<protein>
    <submittedName>
        <fullName evidence="2">Uncharacterized protein</fullName>
    </submittedName>
</protein>
<sequence>MTKSKLILGVNGEDTRLIQGSTIGNTLQKLNKAAYEKRKLAPVTEFADDDWRMAWLVTLIEEKLKDKARQGHHELELKFIGQIFPSLVRDENGNDLDDPEFIKAYNDALDNDMMINTSFNKRICDLAKRVNLQKNILEYDVLGSRIFLIPKYNQKAIESYIRLRFLINNLSPAQAVDLQRYLCFKFQPVLLSCEVKNYPASTDGFGMGIINKWFTDLNIIFAW</sequence>
<reference evidence="3 4" key="3">
    <citation type="submission" date="2017-09" db="EMBL/GenBank/DDBJ databases">
        <title>Tripartite evolution among Lactobacillus johnsonii, Lactobacillus taiwanensis, Lactobacillus reuteri and their rodent host.</title>
        <authorList>
            <person name="Wang T."/>
            <person name="Knowles S."/>
            <person name="Cheng C."/>
        </authorList>
    </citation>
    <scope>NUCLEOTIDE SEQUENCE [LARGE SCALE GENOMIC DNA]</scope>
    <source>
        <strain evidence="2 3">609q</strain>
        <strain evidence="1 4">609u</strain>
    </source>
</reference>
<reference evidence="2 3" key="1">
    <citation type="submission" date="2017-04" db="EMBL/GenBank/DDBJ databases">
        <authorList>
            <person name="Afonso C.L."/>
            <person name="Miller P.J."/>
            <person name="Scott M.A."/>
            <person name="Spackman E."/>
            <person name="Goraichik I."/>
            <person name="Dimitrov K.M."/>
            <person name="Suarez D.L."/>
            <person name="Swayne D.E."/>
        </authorList>
    </citation>
    <scope>NUCLEOTIDE SEQUENCE [LARGE SCALE GENOMIC DNA]</scope>
    <source>
        <strain evidence="2 3">609q</strain>
    </source>
</reference>
<dbReference type="RefSeq" id="WP_094495840.1">
    <property type="nucleotide sequence ID" value="NZ_NGNV01000003.1"/>
</dbReference>
<dbReference type="EMBL" id="NGNV01000003">
    <property type="protein sequence ID" value="OYR88972.1"/>
    <property type="molecule type" value="Genomic_DNA"/>
</dbReference>
<comment type="caution">
    <text evidence="2">The sequence shown here is derived from an EMBL/GenBank/DDBJ whole genome shotgun (WGS) entry which is preliminary data.</text>
</comment>
<dbReference type="Proteomes" id="UP000215828">
    <property type="component" value="Unassembled WGS sequence"/>
</dbReference>